<evidence type="ECO:0000313" key="3">
    <source>
        <dbReference type="Proteomes" id="UP001221757"/>
    </source>
</evidence>
<feature type="compositionally biased region" description="Acidic residues" evidence="1">
    <location>
        <begin position="42"/>
        <end position="54"/>
    </location>
</feature>
<organism evidence="2 3">
    <name type="scientific">Mycena rosella</name>
    <name type="common">Pink bonnet</name>
    <name type="synonym">Agaricus rosellus</name>
    <dbReference type="NCBI Taxonomy" id="1033263"/>
    <lineage>
        <taxon>Eukaryota</taxon>
        <taxon>Fungi</taxon>
        <taxon>Dikarya</taxon>
        <taxon>Basidiomycota</taxon>
        <taxon>Agaricomycotina</taxon>
        <taxon>Agaricomycetes</taxon>
        <taxon>Agaricomycetidae</taxon>
        <taxon>Agaricales</taxon>
        <taxon>Marasmiineae</taxon>
        <taxon>Mycenaceae</taxon>
        <taxon>Mycena</taxon>
    </lineage>
</organism>
<reference evidence="2" key="1">
    <citation type="submission" date="2023-03" db="EMBL/GenBank/DDBJ databases">
        <title>Massive genome expansion in bonnet fungi (Mycena s.s.) driven by repeated elements and novel gene families across ecological guilds.</title>
        <authorList>
            <consortium name="Lawrence Berkeley National Laboratory"/>
            <person name="Harder C.B."/>
            <person name="Miyauchi S."/>
            <person name="Viragh M."/>
            <person name="Kuo A."/>
            <person name="Thoen E."/>
            <person name="Andreopoulos B."/>
            <person name="Lu D."/>
            <person name="Skrede I."/>
            <person name="Drula E."/>
            <person name="Henrissat B."/>
            <person name="Morin E."/>
            <person name="Kohler A."/>
            <person name="Barry K."/>
            <person name="LaButti K."/>
            <person name="Morin E."/>
            <person name="Salamov A."/>
            <person name="Lipzen A."/>
            <person name="Mereny Z."/>
            <person name="Hegedus B."/>
            <person name="Baldrian P."/>
            <person name="Stursova M."/>
            <person name="Weitz H."/>
            <person name="Taylor A."/>
            <person name="Grigoriev I.V."/>
            <person name="Nagy L.G."/>
            <person name="Martin F."/>
            <person name="Kauserud H."/>
        </authorList>
    </citation>
    <scope>NUCLEOTIDE SEQUENCE</scope>
    <source>
        <strain evidence="2">CBHHK067</strain>
    </source>
</reference>
<protein>
    <submittedName>
        <fullName evidence="2">Uncharacterized protein</fullName>
    </submittedName>
</protein>
<comment type="caution">
    <text evidence="2">The sequence shown here is derived from an EMBL/GenBank/DDBJ whole genome shotgun (WGS) entry which is preliminary data.</text>
</comment>
<dbReference type="Proteomes" id="UP001221757">
    <property type="component" value="Unassembled WGS sequence"/>
</dbReference>
<sequence>MDSVVGQEVSNKEGTGGLLDQVELNNELTGMVSKNLPQKDQDADEHGEDDDSDMDNFVVQDSDSDSGSEHTEAEGDDSDWESDDDDETVVRKEEEKKKNYRVVRHAFLPDHPLYLTHAVHCNFRKFDCIIPNFLGGAVPRSDKGNRDYYCLTMMTLFKVWRSPDDLKDSRPGTKFS</sequence>
<name>A0AAD7DQK0_MYCRO</name>
<feature type="compositionally biased region" description="Acidic residues" evidence="1">
    <location>
        <begin position="74"/>
        <end position="87"/>
    </location>
</feature>
<evidence type="ECO:0000256" key="1">
    <source>
        <dbReference type="SAM" id="MobiDB-lite"/>
    </source>
</evidence>
<proteinExistence type="predicted"/>
<dbReference type="EMBL" id="JARKIE010000036">
    <property type="protein sequence ID" value="KAJ7695915.1"/>
    <property type="molecule type" value="Genomic_DNA"/>
</dbReference>
<dbReference type="AlphaFoldDB" id="A0AAD7DQK0"/>
<feature type="region of interest" description="Disordered" evidence="1">
    <location>
        <begin position="1"/>
        <end position="94"/>
    </location>
</feature>
<accession>A0AAD7DQK0</accession>
<gene>
    <name evidence="2" type="ORF">B0H17DRAFT_1131114</name>
</gene>
<keyword evidence="3" id="KW-1185">Reference proteome</keyword>
<evidence type="ECO:0000313" key="2">
    <source>
        <dbReference type="EMBL" id="KAJ7695915.1"/>
    </source>
</evidence>